<dbReference type="PROSITE" id="PS51898">
    <property type="entry name" value="TYR_RECOMBINASE"/>
    <property type="match status" value="1"/>
</dbReference>
<reference evidence="5" key="1">
    <citation type="journal article" date="2019" name="Int. J. Syst. Evol. Microbiol.">
        <title>The Global Catalogue of Microorganisms (GCM) 10K type strain sequencing project: providing services to taxonomists for standard genome sequencing and annotation.</title>
        <authorList>
            <consortium name="The Broad Institute Genomics Platform"/>
            <consortium name="The Broad Institute Genome Sequencing Center for Infectious Disease"/>
            <person name="Wu L."/>
            <person name="Ma J."/>
        </authorList>
    </citation>
    <scope>NUCLEOTIDE SEQUENCE [LARGE SCALE GENOMIC DNA]</scope>
    <source>
        <strain evidence="5">CCM 7043</strain>
    </source>
</reference>
<evidence type="ECO:0000313" key="5">
    <source>
        <dbReference type="Proteomes" id="UP001597338"/>
    </source>
</evidence>
<dbReference type="InterPro" id="IPR010998">
    <property type="entry name" value="Integrase_recombinase_N"/>
</dbReference>
<proteinExistence type="predicted"/>
<feature type="domain" description="Tyr recombinase" evidence="3">
    <location>
        <begin position="151"/>
        <end position="398"/>
    </location>
</feature>
<keyword evidence="2" id="KW-0233">DNA recombination</keyword>
<comment type="caution">
    <text evidence="4">The sequence shown here is derived from an EMBL/GenBank/DDBJ whole genome shotgun (WGS) entry which is preliminary data.</text>
</comment>
<dbReference type="InterPro" id="IPR011010">
    <property type="entry name" value="DNA_brk_join_enz"/>
</dbReference>
<dbReference type="Proteomes" id="UP001597338">
    <property type="component" value="Unassembled WGS sequence"/>
</dbReference>
<dbReference type="InterPro" id="IPR002104">
    <property type="entry name" value="Integrase_catalytic"/>
</dbReference>
<dbReference type="PANTHER" id="PTHR34605">
    <property type="entry name" value="PHAGE_INTEGRASE DOMAIN-CONTAINING PROTEIN"/>
    <property type="match status" value="1"/>
</dbReference>
<dbReference type="InterPro" id="IPR052925">
    <property type="entry name" value="Phage_Integrase-like_Recomb"/>
</dbReference>
<evidence type="ECO:0000256" key="1">
    <source>
        <dbReference type="ARBA" id="ARBA00023125"/>
    </source>
</evidence>
<sequence length="402" mass="44416">MNDTGAMVMVNALERRVHLAAVDAPPVILDADIAEELHELEAVSRDLETHTLSINTRRAYEKAWRSFGGFCVDLGLEALPAHPQVVRWYVAWMSTQVDDWGEPRFALATIRQHLAGIAERHLRDGYLDPTGHRAVSDLVRGLAKLRAARPVRKRPLVLDKVVRIVDSMTHDVYPAGVSATRDATALWLGFAGALRRSEAAGLRLNSLELHPGDGIHVHVGRSKADQDNSQPDVVVLPFGGTPRTCPPCAVHRWVALLRESATVDPRTRRQSLMSQLYGYQLDTHVCGADGGGQLIDGTDLASSAYLLRATYRNRKDARIHEAGVSGDALHTMLRRRMTEAGMNPSAYGFHSLRAGHVTQARRNGASTEEIMRAGRWQKAETVNVYDREFNPAARNSVMRLGL</sequence>
<name>A0ABW4V3U5_9MICO</name>
<dbReference type="RefSeq" id="WP_377196137.1">
    <property type="nucleotide sequence ID" value="NZ_JBHUHF010000001.1"/>
</dbReference>
<dbReference type="PANTHER" id="PTHR34605:SF3">
    <property type="entry name" value="P CELL-TYPE AGGLUTINATION PROTEIN MAP4-LIKE-RELATED"/>
    <property type="match status" value="1"/>
</dbReference>
<gene>
    <name evidence="4" type="ORF">ACFSL2_01530</name>
</gene>
<evidence type="ECO:0000259" key="3">
    <source>
        <dbReference type="PROSITE" id="PS51898"/>
    </source>
</evidence>
<dbReference type="Gene3D" id="1.10.443.10">
    <property type="entry name" value="Intergrase catalytic core"/>
    <property type="match status" value="1"/>
</dbReference>
<dbReference type="SUPFAM" id="SSF47823">
    <property type="entry name" value="lambda integrase-like, N-terminal domain"/>
    <property type="match status" value="1"/>
</dbReference>
<dbReference type="SUPFAM" id="SSF56349">
    <property type="entry name" value="DNA breaking-rejoining enzymes"/>
    <property type="match status" value="1"/>
</dbReference>
<evidence type="ECO:0000313" key="4">
    <source>
        <dbReference type="EMBL" id="MFD2024185.1"/>
    </source>
</evidence>
<accession>A0ABW4V3U5</accession>
<organism evidence="4 5">
    <name type="scientific">Promicromonospora aerolata</name>
    <dbReference type="NCBI Taxonomy" id="195749"/>
    <lineage>
        <taxon>Bacteria</taxon>
        <taxon>Bacillati</taxon>
        <taxon>Actinomycetota</taxon>
        <taxon>Actinomycetes</taxon>
        <taxon>Micrococcales</taxon>
        <taxon>Promicromonosporaceae</taxon>
        <taxon>Promicromonospora</taxon>
    </lineage>
</organism>
<dbReference type="EMBL" id="JBHUHF010000001">
    <property type="protein sequence ID" value="MFD2024185.1"/>
    <property type="molecule type" value="Genomic_DNA"/>
</dbReference>
<keyword evidence="5" id="KW-1185">Reference proteome</keyword>
<keyword evidence="1" id="KW-0238">DNA-binding</keyword>
<protein>
    <recommendedName>
        <fullName evidence="3">Tyr recombinase domain-containing protein</fullName>
    </recommendedName>
</protein>
<evidence type="ECO:0000256" key="2">
    <source>
        <dbReference type="ARBA" id="ARBA00023172"/>
    </source>
</evidence>
<dbReference type="Gene3D" id="1.10.150.130">
    <property type="match status" value="1"/>
</dbReference>
<dbReference type="InterPro" id="IPR013762">
    <property type="entry name" value="Integrase-like_cat_sf"/>
</dbReference>